<dbReference type="EnsemblPlants" id="MELO3C030123.2.1">
    <property type="protein sequence ID" value="MELO3C030123.2.1"/>
    <property type="gene ID" value="MELO3C030123.2"/>
</dbReference>
<reference evidence="1" key="1">
    <citation type="submission" date="2023-03" db="UniProtKB">
        <authorList>
            <consortium name="EnsemblPlants"/>
        </authorList>
    </citation>
    <scope>IDENTIFICATION</scope>
</reference>
<evidence type="ECO:0000313" key="1">
    <source>
        <dbReference type="EnsemblPlants" id="MELO3C030123.2.1"/>
    </source>
</evidence>
<sequence length="73" mass="8275">MTFLQNKAKKNKPLNDLSVQQTLYVSVMKTNLVNKSTRPRHTSSISFPSKTNSSFTFSDWVMETPSSISTFLT</sequence>
<name>A0A9I9E839_CUCME</name>
<protein>
    <submittedName>
        <fullName evidence="1">Uncharacterized protein</fullName>
    </submittedName>
</protein>
<proteinExistence type="predicted"/>
<dbReference type="AlphaFoldDB" id="A0A9I9E839"/>
<accession>A0A9I9E839</accession>
<organism evidence="1">
    <name type="scientific">Cucumis melo</name>
    <name type="common">Muskmelon</name>
    <dbReference type="NCBI Taxonomy" id="3656"/>
    <lineage>
        <taxon>Eukaryota</taxon>
        <taxon>Viridiplantae</taxon>
        <taxon>Streptophyta</taxon>
        <taxon>Embryophyta</taxon>
        <taxon>Tracheophyta</taxon>
        <taxon>Spermatophyta</taxon>
        <taxon>Magnoliopsida</taxon>
        <taxon>eudicotyledons</taxon>
        <taxon>Gunneridae</taxon>
        <taxon>Pentapetalae</taxon>
        <taxon>rosids</taxon>
        <taxon>fabids</taxon>
        <taxon>Cucurbitales</taxon>
        <taxon>Cucurbitaceae</taxon>
        <taxon>Benincaseae</taxon>
        <taxon>Cucumis</taxon>
    </lineage>
</organism>
<dbReference type="Gramene" id="MELO3C030123.2.1">
    <property type="protein sequence ID" value="MELO3C030123.2.1"/>
    <property type="gene ID" value="MELO3C030123.2"/>
</dbReference>